<keyword evidence="2" id="KW-1185">Reference proteome</keyword>
<organism evidence="1 2">
    <name type="scientific">Xylaria curta</name>
    <dbReference type="NCBI Taxonomy" id="42375"/>
    <lineage>
        <taxon>Eukaryota</taxon>
        <taxon>Fungi</taxon>
        <taxon>Dikarya</taxon>
        <taxon>Ascomycota</taxon>
        <taxon>Pezizomycotina</taxon>
        <taxon>Sordariomycetes</taxon>
        <taxon>Xylariomycetidae</taxon>
        <taxon>Xylariales</taxon>
        <taxon>Xylariaceae</taxon>
        <taxon>Xylaria</taxon>
    </lineage>
</organism>
<dbReference type="Proteomes" id="UP001143856">
    <property type="component" value="Unassembled WGS sequence"/>
</dbReference>
<reference evidence="1" key="1">
    <citation type="submission" date="2022-10" db="EMBL/GenBank/DDBJ databases">
        <title>Genome Sequence of Xylaria curta.</title>
        <authorList>
            <person name="Buettner E."/>
        </authorList>
    </citation>
    <scope>NUCLEOTIDE SEQUENCE</scope>
    <source>
        <strain evidence="1">Babe10</strain>
    </source>
</reference>
<comment type="caution">
    <text evidence="1">The sequence shown here is derived from an EMBL/GenBank/DDBJ whole genome shotgun (WGS) entry which is preliminary data.</text>
</comment>
<proteinExistence type="predicted"/>
<evidence type="ECO:0000313" key="1">
    <source>
        <dbReference type="EMBL" id="KAJ2997559.1"/>
    </source>
</evidence>
<protein>
    <submittedName>
        <fullName evidence="1">Uncharacterized protein</fullName>
    </submittedName>
</protein>
<name>A0ACC1PNP2_9PEZI</name>
<dbReference type="EMBL" id="JAPDGR010000054">
    <property type="protein sequence ID" value="KAJ2997559.1"/>
    <property type="molecule type" value="Genomic_DNA"/>
</dbReference>
<accession>A0ACC1PNP2</accession>
<gene>
    <name evidence="1" type="ORF">NUW58_g618</name>
</gene>
<sequence length="598" mass="64451">MPLYTQLPSGIDTVDVVIAGGGTAGCIVASRLSDADPKLSVLIIEQGPDSDGDPTVTFPAMYVAHMSPDSPRMQLLKGSKSAALGGREPIVPVAKSLGGGSSVNMLMYSRIQQSDVESWQAPGWSPDDMLRLMKKHETYHGPGRKQQHGFDGPIHVSPGTYSSPRLVDAFVGASAQTGWEEIQDLGDMDTNNGIQRALRYISPEGKRQDTAHCYLYPRLQDGKHPNLHVLVQSRVVKVLFDHTKRATGVVYAPTQSAELRTIKAMKMIIVSSGACGTPLVLERSGVGDPAILNRAGIELVAQVPGVGASYDDHHVFSSPYRSSLDTRETLDGLVNGKFDVPALMGSNDEILGWNGLEVTGKLRPDASDVALLGPNFEAHWNENFADNPNKPMVGLTLIAGNGADPLHAPVGQYFTISVFNVYPSSLGHIHVTGPNLEDPSDFDPAIFADEAEVDIKKCIWGYKTQREIARRMNVYRGELASSHPAFATDSKAACIELQGPPAFNVENIEYTAEDDAAIEKWLRNKIATTWHSTGTCKMLPLNENGVVDANLGVHNVTGLKVADVSIIPHNVGAHTNNIAMSIGEKAAEIFIRELGLSL</sequence>
<evidence type="ECO:0000313" key="2">
    <source>
        <dbReference type="Proteomes" id="UP001143856"/>
    </source>
</evidence>